<evidence type="ECO:0000313" key="3">
    <source>
        <dbReference type="EMBL" id="MDC0675930.1"/>
    </source>
</evidence>
<gene>
    <name evidence="3" type="ORF">POL58_49830</name>
</gene>
<evidence type="ECO:0000256" key="2">
    <source>
        <dbReference type="SAM" id="SignalP"/>
    </source>
</evidence>
<feature type="signal peptide" evidence="2">
    <location>
        <begin position="1"/>
        <end position="16"/>
    </location>
</feature>
<keyword evidence="2" id="KW-0732">Signal</keyword>
<dbReference type="RefSeq" id="WP_272011617.1">
    <property type="nucleotide sequence ID" value="NZ_JAQNDN010000028.1"/>
</dbReference>
<dbReference type="Proteomes" id="UP001217838">
    <property type="component" value="Unassembled WGS sequence"/>
</dbReference>
<reference evidence="3 4" key="1">
    <citation type="submission" date="2022-11" db="EMBL/GenBank/DDBJ databases">
        <title>Minimal conservation of predation-associated metabolite biosynthetic gene clusters underscores biosynthetic potential of Myxococcota including descriptions for ten novel species: Archangium lansinium sp. nov., Myxococcus landrumus sp. nov., Nannocystis bai.</title>
        <authorList>
            <person name="Ahearne A."/>
            <person name="Stevens C."/>
            <person name="Dowd S."/>
        </authorList>
    </citation>
    <scope>NUCLEOTIDE SEQUENCE [LARGE SCALE GENOMIC DNA]</scope>
    <source>
        <strain evidence="3 4">NCELM</strain>
    </source>
</reference>
<keyword evidence="4" id="KW-1185">Reference proteome</keyword>
<dbReference type="EMBL" id="JAQNDN010000028">
    <property type="protein sequence ID" value="MDC0675930.1"/>
    <property type="molecule type" value="Genomic_DNA"/>
</dbReference>
<accession>A0ABT5BP32</accession>
<organism evidence="3 4">
    <name type="scientific">Nannocystis radixulma</name>
    <dbReference type="NCBI Taxonomy" id="2995305"/>
    <lineage>
        <taxon>Bacteria</taxon>
        <taxon>Pseudomonadati</taxon>
        <taxon>Myxococcota</taxon>
        <taxon>Polyangia</taxon>
        <taxon>Nannocystales</taxon>
        <taxon>Nannocystaceae</taxon>
        <taxon>Nannocystis</taxon>
    </lineage>
</organism>
<evidence type="ECO:0000256" key="1">
    <source>
        <dbReference type="SAM" id="MobiDB-lite"/>
    </source>
</evidence>
<sequence>MSLPVLLTFASFTLVASLLGPGPAPSGASDRIAVVGDADDEAIVRQLRAELSALGFEVLAPEVPAAGDELWADDLGAVAAIRVVEHEVLEISIVDRVAGNSVRHRVAIPQPHTEEDARIVAMRAIELLRASLREPQEAPVASPPPPTPSTPSTPSPTRPAAPRFFIHLAPAVAGSPGGLGPSLHALLGLRWMPHRHLGLAIQALAPTVGTVARGPEGTAQIHTALVLAGLHVSFVSPSARWQPDAGVGIGPAFLRMRGSAAPAYGDATDVVMSAAFAARFGLAVAVHPRVRLRLDGHIGALVPRPLVRFAGRTVADWGRPFGVGAFGVEIVLP</sequence>
<evidence type="ECO:0000313" key="4">
    <source>
        <dbReference type="Proteomes" id="UP001217838"/>
    </source>
</evidence>
<proteinExistence type="predicted"/>
<feature type="compositionally biased region" description="Pro residues" evidence="1">
    <location>
        <begin position="141"/>
        <end position="159"/>
    </location>
</feature>
<protein>
    <submittedName>
        <fullName evidence="3">Uncharacterized protein</fullName>
    </submittedName>
</protein>
<comment type="caution">
    <text evidence="3">The sequence shown here is derived from an EMBL/GenBank/DDBJ whole genome shotgun (WGS) entry which is preliminary data.</text>
</comment>
<name>A0ABT5BP32_9BACT</name>
<feature type="region of interest" description="Disordered" evidence="1">
    <location>
        <begin position="134"/>
        <end position="160"/>
    </location>
</feature>
<feature type="chain" id="PRO_5045564249" evidence="2">
    <location>
        <begin position="17"/>
        <end position="333"/>
    </location>
</feature>